<dbReference type="GO" id="GO:0051537">
    <property type="term" value="F:2 iron, 2 sulfur cluster binding"/>
    <property type="evidence" value="ECO:0007669"/>
    <property type="project" value="UniProtKB-KW"/>
</dbReference>
<sequence>MARSGTTAPRPPQPSEPAFISNKFVYFYKYFKLERELVHWDATLRRNKNPVDIVRIQFPLEFLMSYRSSVALHFSTLFAVAVYRTIRMLRPFTLGSSLSIYRVLHVPRCSGRYMPPGCLFLPHHERFDENCEPRPPLHPETPRFKDALNTGATPKGRIADKRPHRFVCLPNRVYWWCSCGHSNSQPFCDGQHTKIIGQTPHFHINKVQFKPIRMTFKEKTEVWWCTCKQTNEPPYCDGSHNCSEVQSAIKY</sequence>
<dbReference type="SMART" id="SM00704">
    <property type="entry name" value="ZnF_CDGSH"/>
    <property type="match status" value="2"/>
</dbReference>
<dbReference type="InterPro" id="IPR042216">
    <property type="entry name" value="MitoNEET_CISD"/>
</dbReference>
<accession>A0A8T0DKV4</accession>
<keyword evidence="1" id="KW-0001">2Fe-2S</keyword>
<keyword evidence="8" id="KW-1185">Reference proteome</keyword>
<name>A0A8T0DKV4_9TREM</name>
<dbReference type="PANTHER" id="PTHR46491:SF3">
    <property type="entry name" value="CDGSH IRON-SULFUR DOMAIN-CONTAINING PROTEIN 3, MITOCHONDRIAL"/>
    <property type="match status" value="1"/>
</dbReference>
<dbReference type="Gene3D" id="3.40.5.90">
    <property type="entry name" value="CDGSH iron-sulfur domain, mitoNEET-type"/>
    <property type="match status" value="2"/>
</dbReference>
<feature type="domain" description="Iron-binding zinc finger CDGSH type" evidence="6">
    <location>
        <begin position="161"/>
        <end position="198"/>
    </location>
</feature>
<evidence type="ECO:0000256" key="4">
    <source>
        <dbReference type="ARBA" id="ARBA00023014"/>
    </source>
</evidence>
<dbReference type="GO" id="GO:0046872">
    <property type="term" value="F:metal ion binding"/>
    <property type="evidence" value="ECO:0007669"/>
    <property type="project" value="UniProtKB-KW"/>
</dbReference>
<evidence type="ECO:0000256" key="2">
    <source>
        <dbReference type="ARBA" id="ARBA00022723"/>
    </source>
</evidence>
<dbReference type="OrthoDB" id="15717at2759"/>
<feature type="domain" description="Iron-binding zinc finger CDGSH type" evidence="6">
    <location>
        <begin position="211"/>
        <end position="246"/>
    </location>
</feature>
<comment type="caution">
    <text evidence="7">The sequence shown here is derived from an EMBL/GenBank/DDBJ whole genome shotgun (WGS) entry which is preliminary data.</text>
</comment>
<evidence type="ECO:0000259" key="6">
    <source>
        <dbReference type="SMART" id="SM00704"/>
    </source>
</evidence>
<evidence type="ECO:0000256" key="3">
    <source>
        <dbReference type="ARBA" id="ARBA00023004"/>
    </source>
</evidence>
<dbReference type="InterPro" id="IPR018967">
    <property type="entry name" value="FeS-contain_CDGSH-typ"/>
</dbReference>
<dbReference type="AlphaFoldDB" id="A0A8T0DKV4"/>
<proteinExistence type="predicted"/>
<evidence type="ECO:0000313" key="7">
    <source>
        <dbReference type="EMBL" id="KAF8568270.1"/>
    </source>
</evidence>
<reference evidence="7 8" key="1">
    <citation type="submission" date="2019-07" db="EMBL/GenBank/DDBJ databases">
        <title>Annotation for the trematode Paragonimus westermani.</title>
        <authorList>
            <person name="Choi Y.-J."/>
        </authorList>
    </citation>
    <scope>NUCLEOTIDE SEQUENCE [LARGE SCALE GENOMIC DNA]</scope>
    <source>
        <strain evidence="7">180907_Pwestermani</strain>
    </source>
</reference>
<organism evidence="7 8">
    <name type="scientific">Paragonimus westermani</name>
    <dbReference type="NCBI Taxonomy" id="34504"/>
    <lineage>
        <taxon>Eukaryota</taxon>
        <taxon>Metazoa</taxon>
        <taxon>Spiralia</taxon>
        <taxon>Lophotrochozoa</taxon>
        <taxon>Platyhelminthes</taxon>
        <taxon>Trematoda</taxon>
        <taxon>Digenea</taxon>
        <taxon>Plagiorchiida</taxon>
        <taxon>Troglotremata</taxon>
        <taxon>Troglotrematidae</taxon>
        <taxon>Paragonimus</taxon>
    </lineage>
</organism>
<evidence type="ECO:0000256" key="5">
    <source>
        <dbReference type="ARBA" id="ARBA00034078"/>
    </source>
</evidence>
<dbReference type="GO" id="GO:0005739">
    <property type="term" value="C:mitochondrion"/>
    <property type="evidence" value="ECO:0007669"/>
    <property type="project" value="TreeGrafter"/>
</dbReference>
<comment type="cofactor">
    <cofactor evidence="5">
        <name>[2Fe-2S] cluster</name>
        <dbReference type="ChEBI" id="CHEBI:190135"/>
    </cofactor>
</comment>
<keyword evidence="2" id="KW-0479">Metal-binding</keyword>
<keyword evidence="3" id="KW-0408">Iron</keyword>
<dbReference type="EMBL" id="JTDF01002948">
    <property type="protein sequence ID" value="KAF8568270.1"/>
    <property type="molecule type" value="Genomic_DNA"/>
</dbReference>
<evidence type="ECO:0000313" key="8">
    <source>
        <dbReference type="Proteomes" id="UP000699462"/>
    </source>
</evidence>
<dbReference type="InterPro" id="IPR052950">
    <property type="entry name" value="CISD"/>
</dbReference>
<keyword evidence="4" id="KW-0411">Iron-sulfur</keyword>
<protein>
    <recommendedName>
        <fullName evidence="6">Iron-binding zinc finger CDGSH type domain-containing protein</fullName>
    </recommendedName>
</protein>
<evidence type="ECO:0000256" key="1">
    <source>
        <dbReference type="ARBA" id="ARBA00022714"/>
    </source>
</evidence>
<dbReference type="Proteomes" id="UP000699462">
    <property type="component" value="Unassembled WGS sequence"/>
</dbReference>
<dbReference type="Pfam" id="PF09360">
    <property type="entry name" value="zf-CDGSH"/>
    <property type="match status" value="1"/>
</dbReference>
<dbReference type="PANTHER" id="PTHR46491">
    <property type="entry name" value="CDGSH IRON SULFUR DOMAIN PROTEIN HOMOLOG"/>
    <property type="match status" value="1"/>
</dbReference>
<gene>
    <name evidence="7" type="ORF">P879_06869</name>
</gene>